<reference evidence="2" key="1">
    <citation type="submission" date="2022-11" db="UniProtKB">
        <authorList>
            <consortium name="WormBaseParasite"/>
        </authorList>
    </citation>
    <scope>IDENTIFICATION</scope>
</reference>
<name>A0AC35GBV9_9BILA</name>
<accession>A0AC35GBV9</accession>
<evidence type="ECO:0000313" key="2">
    <source>
        <dbReference type="WBParaSite" id="PS1159_v2.g3473.t1"/>
    </source>
</evidence>
<proteinExistence type="predicted"/>
<dbReference type="Proteomes" id="UP000887580">
    <property type="component" value="Unplaced"/>
</dbReference>
<evidence type="ECO:0000313" key="1">
    <source>
        <dbReference type="Proteomes" id="UP000887580"/>
    </source>
</evidence>
<organism evidence="1 2">
    <name type="scientific">Panagrolaimus sp. PS1159</name>
    <dbReference type="NCBI Taxonomy" id="55785"/>
    <lineage>
        <taxon>Eukaryota</taxon>
        <taxon>Metazoa</taxon>
        <taxon>Ecdysozoa</taxon>
        <taxon>Nematoda</taxon>
        <taxon>Chromadorea</taxon>
        <taxon>Rhabditida</taxon>
        <taxon>Tylenchina</taxon>
        <taxon>Panagrolaimomorpha</taxon>
        <taxon>Panagrolaimoidea</taxon>
        <taxon>Panagrolaimidae</taxon>
        <taxon>Panagrolaimus</taxon>
    </lineage>
</organism>
<sequence>MSEDELYFSEHSNLLPETPASSSNDFTYETGQEDLEQEYLYDYEYQPSEYIIYEEKQQQIEEIPYIIPKPTKKVVWKRPKGYTHEVTRLIKRKAVDEDDEEPPPLDFHGIEPSTTTSNKNSDSLPPPPKKPNNQVTDKPVVNFYLQDIRKRSETFKPKKAKENNDDDDIFERLEQAENCDLQNRQCIHPTCNRRFLSIEVLAYHISYAHQHYSGKRIGTQFCLVCGKNFSTGQGKLSHMTSAHKELANEHGRLCLLQGPNTIVF</sequence>
<protein>
    <submittedName>
        <fullName evidence="2">C2H2-type domain-containing protein</fullName>
    </submittedName>
</protein>
<dbReference type="WBParaSite" id="PS1159_v2.g3473.t1">
    <property type="protein sequence ID" value="PS1159_v2.g3473.t1"/>
    <property type="gene ID" value="PS1159_v2.g3473"/>
</dbReference>